<sequence>MTKLTLTPVDTFFFKNHHVTEAGEDTVMESMFPPRPNTIYGALRAAYIHAHTTFDEFVRETDEHVKRWMGTPNQRGEFQLQYCALTYKQEILLPLPLDYQVIEEKNSLKAYPLLLANDEKPSSLQGKWRLASTRREKTKSSQHQYVSLQEWKHAILHEAPISSLISLSKLVVREEKVGIRLDIGRRTAQKGFLYRVTQGRFRDDGALAVYIGNGPDFSKVKFARIGGENRPWIIQQSEETFTLWDDKEKKQLAEKIKQTKVAKIIFLSPAIFERGSRPRDFDGEKVALPNGVTVKWLTAAIGRPELYGGWDIVRHRPKPRKWMVPAGSVIYVEVEEGDISKLLSAANGMHFTDEGAEEGFGFAVIAGASKSEEEL</sequence>
<dbReference type="InterPro" id="IPR019117">
    <property type="entry name" value="CRISPR-assoc_protein_Cmr3"/>
</dbReference>
<proteinExistence type="predicted"/>
<dbReference type="InterPro" id="IPR010165">
    <property type="entry name" value="CRISPR-Cmr3_IIIB"/>
</dbReference>
<reference evidence="2" key="1">
    <citation type="submission" date="2016-05" db="EMBL/GenBank/DDBJ databases">
        <authorList>
            <person name="Wang W."/>
            <person name="Zhu L."/>
        </authorList>
    </citation>
    <scope>NUCLEOTIDE SEQUENCE [LARGE SCALE GENOMIC DNA]</scope>
    <source>
        <strain evidence="2">W-2</strain>
    </source>
</reference>
<dbReference type="Gene3D" id="2.60.40.4350">
    <property type="match status" value="1"/>
</dbReference>
<dbReference type="AlphaFoldDB" id="A0A1B7KVE4"/>
<name>A0A1B7KVE4_PARTM</name>
<evidence type="ECO:0000313" key="2">
    <source>
        <dbReference type="Proteomes" id="UP000078290"/>
    </source>
</evidence>
<comment type="caution">
    <text evidence="1">The sequence shown here is derived from an EMBL/GenBank/DDBJ whole genome shotgun (WGS) entry which is preliminary data.</text>
</comment>
<gene>
    <name evidence="1" type="ORF">A7K69_16890</name>
</gene>
<protein>
    <submittedName>
        <fullName evidence="1">Type III-B CRISPR module-associated protein Cmr3</fullName>
    </submittedName>
</protein>
<dbReference type="Gene3D" id="3.30.70.2940">
    <property type="match status" value="1"/>
</dbReference>
<evidence type="ECO:0000313" key="1">
    <source>
        <dbReference type="EMBL" id="OAT73986.1"/>
    </source>
</evidence>
<dbReference type="Proteomes" id="UP000078290">
    <property type="component" value="Unassembled WGS sequence"/>
</dbReference>
<dbReference type="Pfam" id="PF09700">
    <property type="entry name" value="Cas_Cmr3"/>
    <property type="match status" value="1"/>
</dbReference>
<accession>A0A1B7KVE4</accession>
<dbReference type="RefSeq" id="WP_064550503.1">
    <property type="nucleotide sequence ID" value="NZ_LXMA01000004.1"/>
</dbReference>
<organism evidence="1 2">
    <name type="scientific">Parageobacillus thermoglucosidasius</name>
    <name type="common">Geobacillus thermoglucosidasius</name>
    <dbReference type="NCBI Taxonomy" id="1426"/>
    <lineage>
        <taxon>Bacteria</taxon>
        <taxon>Bacillati</taxon>
        <taxon>Bacillota</taxon>
        <taxon>Bacilli</taxon>
        <taxon>Bacillales</taxon>
        <taxon>Anoxybacillaceae</taxon>
        <taxon>Parageobacillus</taxon>
    </lineage>
</organism>
<dbReference type="OrthoDB" id="6162707at2"/>
<dbReference type="NCBIfam" id="TIGR01888">
    <property type="entry name" value="cas_cmr3"/>
    <property type="match status" value="1"/>
</dbReference>
<dbReference type="EMBL" id="LXMA01000004">
    <property type="protein sequence ID" value="OAT73986.1"/>
    <property type="molecule type" value="Genomic_DNA"/>
</dbReference>